<proteinExistence type="predicted"/>
<accession>A0A2T3UXK1</accession>
<sequence>MYGSKIYRSDGKVWMSPSLSPIVFQRKQVVSLSGGTEFNTQISPDRSPMIFVAYSKAVSLIANRIVRNNQVIYSFGGQGSDSSATIYVFSKGIAKKETWGMSFFNAQGEEIYNTANIPLSFTFLNNTEWNSSGGHVFDYPPAIIPTYANVFAVPVPGGAMTMVYGYAAYGNTVSSIFVNQLNGGHSFSVNGRVPVINRNLYN</sequence>
<dbReference type="EMBL" id="JABUPJ010000018">
    <property type="protein sequence ID" value="NYQ39955.1"/>
    <property type="molecule type" value="Genomic_DNA"/>
</dbReference>
<comment type="caution">
    <text evidence="2">The sequence shown here is derived from an EMBL/GenBank/DDBJ whole genome shotgun (WGS) entry which is preliminary data.</text>
</comment>
<reference evidence="1 3" key="1">
    <citation type="submission" date="2018-08" db="EMBL/GenBank/DDBJ databases">
        <authorList>
            <consortium name="PulseNet: The National Subtyping Network for Foodborne Disease Surveillance"/>
            <person name="Tarr C.L."/>
            <person name="Trees E."/>
            <person name="Katz L.S."/>
            <person name="Carleton-Romer H.A."/>
            <person name="Stroika S."/>
            <person name="Kucerova Z."/>
            <person name="Roache K.F."/>
            <person name="Sabol A.L."/>
            <person name="Besser J."/>
            <person name="Gerner-Smidt P."/>
        </authorList>
    </citation>
    <scope>NUCLEOTIDE SEQUENCE [LARGE SCALE GENOMIC DNA]</scope>
    <source>
        <strain evidence="1 3">PNUSAE011918</strain>
    </source>
</reference>
<gene>
    <name evidence="1" type="ORF">C2R31_003645</name>
    <name evidence="2" type="ORF">G4A38_15325</name>
</gene>
<name>A0A2T3UXK1_ECOLX</name>
<dbReference type="RefSeq" id="WP_032328862.1">
    <property type="nucleotide sequence ID" value="NZ_LR607054.1"/>
</dbReference>
<dbReference type="Proteomes" id="UP000567387">
    <property type="component" value="Unassembled WGS sequence"/>
</dbReference>
<dbReference type="EMBL" id="AASCBU010000020">
    <property type="protein sequence ID" value="EFA8785772.1"/>
    <property type="molecule type" value="Genomic_DNA"/>
</dbReference>
<reference evidence="2" key="2">
    <citation type="journal article" date="2020" name="J. Appl. Microbiol.">
        <title>Genetic characterization of Shigatoxigenic and enteropathogenic Escherichia coli O80:H2 from diarrheic and septicemic calves and relatedness to human Shigatoxigenic E. coli O80:H2.</title>
        <authorList>
            <person name="Habets A."/>
            <person name="Crombe F."/>
            <person name="Nakamura K."/>
            <person name="Guerin V."/>
            <person name="De Rauw K."/>
            <person name="Pierard D."/>
            <person name="Saulmont M."/>
            <person name="Hayashi T."/>
            <person name="Mainil J.G."/>
            <person name="Thiry D."/>
        </authorList>
    </citation>
    <scope>NUCLEOTIDE SEQUENCE [LARGE SCALE GENOMIC DNA]</scope>
    <source>
        <strain evidence="2">EH3306</strain>
    </source>
</reference>
<organism evidence="2">
    <name type="scientific">Escherichia coli</name>
    <dbReference type="NCBI Taxonomy" id="562"/>
    <lineage>
        <taxon>Bacteria</taxon>
        <taxon>Pseudomonadati</taxon>
        <taxon>Pseudomonadota</taxon>
        <taxon>Gammaproteobacteria</taxon>
        <taxon>Enterobacterales</taxon>
        <taxon>Enterobacteriaceae</taxon>
        <taxon>Escherichia</taxon>
    </lineage>
</organism>
<dbReference type="Proteomes" id="UP000540485">
    <property type="component" value="Unassembled WGS sequence"/>
</dbReference>
<protein>
    <submittedName>
        <fullName evidence="2">Uncharacterized protein</fullName>
    </submittedName>
</protein>
<evidence type="ECO:0000313" key="1">
    <source>
        <dbReference type="EMBL" id="EFA8785772.1"/>
    </source>
</evidence>
<evidence type="ECO:0000313" key="3">
    <source>
        <dbReference type="Proteomes" id="UP000567387"/>
    </source>
</evidence>
<dbReference type="AlphaFoldDB" id="A0A2T3UXK1"/>
<evidence type="ECO:0000313" key="2">
    <source>
        <dbReference type="EMBL" id="NYQ39955.1"/>
    </source>
</evidence>